<gene>
    <name evidence="2" type="ORF">DJ90_4258</name>
</gene>
<evidence type="ECO:0000256" key="1">
    <source>
        <dbReference type="SAM" id="Phobius"/>
    </source>
</evidence>
<dbReference type="InterPro" id="IPR010539">
    <property type="entry name" value="BaxI_1-like"/>
</dbReference>
<feature type="transmembrane region" description="Helical" evidence="1">
    <location>
        <begin position="87"/>
        <end position="107"/>
    </location>
</feature>
<comment type="caution">
    <text evidence="2">The sequence shown here is derived from an EMBL/GenBank/DDBJ whole genome shotgun (WGS) entry which is preliminary data.</text>
</comment>
<dbReference type="GeneID" id="77008348"/>
<feature type="transmembrane region" description="Helical" evidence="1">
    <location>
        <begin position="180"/>
        <end position="199"/>
    </location>
</feature>
<evidence type="ECO:0000313" key="3">
    <source>
        <dbReference type="Proteomes" id="UP000029278"/>
    </source>
</evidence>
<name>A0A090Z1R4_PAEMA</name>
<proteinExistence type="predicted"/>
<dbReference type="AlphaFoldDB" id="A0A090Z1R4"/>
<feature type="transmembrane region" description="Helical" evidence="1">
    <location>
        <begin position="144"/>
        <end position="168"/>
    </location>
</feature>
<dbReference type="Pfam" id="PF12811">
    <property type="entry name" value="BaxI_1"/>
    <property type="match status" value="1"/>
</dbReference>
<keyword evidence="1" id="KW-0472">Membrane</keyword>
<sequence length="246" mass="26601">MIGRSGNPTLRSDTFDRPDSFSGMNAMTVEGTVNKSFITLVILLGSAFSAWMLYFDGMNVVPMAIGGAIVGLILALIVSFVPRTAPYLVPVYAIAEGMFLGALSATYEAKFNGITLQATLLTMGVFVALLIAYKTRLIKATENFKLGVVAATGGVALVYLLSFILGLFGIQVPYLHSNDWIGIGISVVIVIIAALNLVLDFDFIEEGAHRGAPKFMEWYGAFGLMVTLVWLYLEILRLLAKLASRD</sequence>
<dbReference type="PATRIC" id="fig|44252.3.peg.4821"/>
<feature type="transmembrane region" description="Helical" evidence="1">
    <location>
        <begin position="113"/>
        <end position="132"/>
    </location>
</feature>
<dbReference type="EMBL" id="JMQA01000040">
    <property type="protein sequence ID" value="KFM98385.1"/>
    <property type="molecule type" value="Genomic_DNA"/>
</dbReference>
<keyword evidence="1" id="KW-0812">Transmembrane</keyword>
<organism evidence="2 3">
    <name type="scientific">Paenibacillus macerans</name>
    <name type="common">Bacillus macerans</name>
    <dbReference type="NCBI Taxonomy" id="44252"/>
    <lineage>
        <taxon>Bacteria</taxon>
        <taxon>Bacillati</taxon>
        <taxon>Bacillota</taxon>
        <taxon>Bacilli</taxon>
        <taxon>Bacillales</taxon>
        <taxon>Paenibacillaceae</taxon>
        <taxon>Paenibacillus</taxon>
    </lineage>
</organism>
<dbReference type="HOGENOM" id="CLU_074030_1_0_9"/>
<dbReference type="RefSeq" id="WP_036624246.1">
    <property type="nucleotide sequence ID" value="NZ_BGML01000001.1"/>
</dbReference>
<keyword evidence="1" id="KW-1133">Transmembrane helix</keyword>
<dbReference type="PANTHER" id="PTHR41282:SF1">
    <property type="entry name" value="CONSERVED TRANSMEMBRANE PROTEIN-RELATED"/>
    <property type="match status" value="1"/>
</dbReference>
<feature type="transmembrane region" description="Helical" evidence="1">
    <location>
        <begin position="37"/>
        <end position="54"/>
    </location>
</feature>
<feature type="transmembrane region" description="Helical" evidence="1">
    <location>
        <begin position="219"/>
        <end position="240"/>
    </location>
</feature>
<keyword evidence="3" id="KW-1185">Reference proteome</keyword>
<feature type="transmembrane region" description="Helical" evidence="1">
    <location>
        <begin position="60"/>
        <end position="80"/>
    </location>
</feature>
<dbReference type="OrthoDB" id="116480at2"/>
<dbReference type="Proteomes" id="UP000029278">
    <property type="component" value="Unassembled WGS sequence"/>
</dbReference>
<protein>
    <submittedName>
        <fullName evidence="2">Inhibitor of apoptosis-promoting Bax1 family protein</fullName>
    </submittedName>
</protein>
<accession>A0A090Z1R4</accession>
<reference evidence="2 3" key="1">
    <citation type="submission" date="2014-04" db="EMBL/GenBank/DDBJ databases">
        <authorList>
            <person name="Bishop-Lilly K.A."/>
            <person name="Broomall S.M."/>
            <person name="Chain P.S."/>
            <person name="Chertkov O."/>
            <person name="Coyne S.R."/>
            <person name="Daligault H.E."/>
            <person name="Davenport K.W."/>
            <person name="Erkkila T."/>
            <person name="Frey K.G."/>
            <person name="Gibbons H.S."/>
            <person name="Gu W."/>
            <person name="Jaissle J."/>
            <person name="Johnson S.L."/>
            <person name="Koroleva G.I."/>
            <person name="Ladner J.T."/>
            <person name="Lo C.-C."/>
            <person name="Minogue T.D."/>
            <person name="Munk C."/>
            <person name="Palacios G.F."/>
            <person name="Redden C.L."/>
            <person name="Rosenzweig C.N."/>
            <person name="Scholz M.B."/>
            <person name="Teshima H."/>
            <person name="Xu Y."/>
        </authorList>
    </citation>
    <scope>NUCLEOTIDE SEQUENCE [LARGE SCALE GENOMIC DNA]</scope>
    <source>
        <strain evidence="2 3">8244</strain>
    </source>
</reference>
<evidence type="ECO:0000313" key="2">
    <source>
        <dbReference type="EMBL" id="KFM98385.1"/>
    </source>
</evidence>
<dbReference type="PIRSF" id="PIRSF009160">
    <property type="entry name" value="UCP009160"/>
    <property type="match status" value="1"/>
</dbReference>
<dbReference type="PANTHER" id="PTHR41282">
    <property type="entry name" value="CONSERVED TRANSMEMBRANE PROTEIN-RELATED"/>
    <property type="match status" value="1"/>
</dbReference>